<feature type="transmembrane region" description="Helical" evidence="7">
    <location>
        <begin position="25"/>
        <end position="48"/>
    </location>
</feature>
<keyword evidence="6 7" id="KW-0472">Membrane</keyword>
<protein>
    <submittedName>
        <fullName evidence="8">Uracil permease</fullName>
    </submittedName>
</protein>
<evidence type="ECO:0000256" key="4">
    <source>
        <dbReference type="ARBA" id="ARBA00022692"/>
    </source>
</evidence>
<evidence type="ECO:0000256" key="7">
    <source>
        <dbReference type="SAM" id="Phobius"/>
    </source>
</evidence>
<dbReference type="PANTHER" id="PTHR42810">
    <property type="entry name" value="PURINE PERMEASE C1399.01C-RELATED"/>
    <property type="match status" value="1"/>
</dbReference>
<feature type="transmembrane region" description="Helical" evidence="7">
    <location>
        <begin position="109"/>
        <end position="128"/>
    </location>
</feature>
<feature type="transmembrane region" description="Helical" evidence="7">
    <location>
        <begin position="84"/>
        <end position="102"/>
    </location>
</feature>
<evidence type="ECO:0000256" key="2">
    <source>
        <dbReference type="ARBA" id="ARBA00008821"/>
    </source>
</evidence>
<comment type="caution">
    <text evidence="8">The sequence shown here is derived from an EMBL/GenBank/DDBJ whole genome shotgun (WGS) entry which is preliminary data.</text>
</comment>
<keyword evidence="9" id="KW-1185">Reference proteome</keyword>
<comment type="subcellular location">
    <subcellularLocation>
        <location evidence="1">Membrane</location>
        <topology evidence="1">Multi-pass membrane protein</topology>
    </subcellularLocation>
</comment>
<dbReference type="PANTHER" id="PTHR42810:SF2">
    <property type="entry name" value="PURINE PERMEASE C1399.01C-RELATED"/>
    <property type="match status" value="1"/>
</dbReference>
<reference evidence="8" key="2">
    <citation type="journal article" date="2021" name="Sci. Rep.">
        <title>The distribution of antibiotic resistance genes in chicken gut microbiota commensals.</title>
        <authorList>
            <person name="Juricova H."/>
            <person name="Matiasovicova J."/>
            <person name="Kubasova T."/>
            <person name="Cejkova D."/>
            <person name="Rychlik I."/>
        </authorList>
    </citation>
    <scope>NUCLEOTIDE SEQUENCE</scope>
    <source>
        <strain evidence="8">An836</strain>
    </source>
</reference>
<feature type="transmembrane region" description="Helical" evidence="7">
    <location>
        <begin position="55"/>
        <end position="78"/>
    </location>
</feature>
<evidence type="ECO:0000256" key="3">
    <source>
        <dbReference type="ARBA" id="ARBA00022448"/>
    </source>
</evidence>
<dbReference type="EMBL" id="JACLYU010000131">
    <property type="protein sequence ID" value="MBM6700555.1"/>
    <property type="molecule type" value="Genomic_DNA"/>
</dbReference>
<name>A0A938WX90_9BIFI</name>
<dbReference type="GO" id="GO:0042907">
    <property type="term" value="F:xanthine transmembrane transporter activity"/>
    <property type="evidence" value="ECO:0007669"/>
    <property type="project" value="TreeGrafter"/>
</dbReference>
<evidence type="ECO:0000256" key="6">
    <source>
        <dbReference type="ARBA" id="ARBA00023136"/>
    </source>
</evidence>
<feature type="non-terminal residue" evidence="8">
    <location>
        <position position="167"/>
    </location>
</feature>
<dbReference type="RefSeq" id="WP_275051244.1">
    <property type="nucleotide sequence ID" value="NZ_JACLYU010000131.1"/>
</dbReference>
<dbReference type="GO" id="GO:0005886">
    <property type="term" value="C:plasma membrane"/>
    <property type="evidence" value="ECO:0007669"/>
    <property type="project" value="TreeGrafter"/>
</dbReference>
<keyword evidence="3" id="KW-0813">Transport</keyword>
<dbReference type="Pfam" id="PF00860">
    <property type="entry name" value="Xan_ur_permease"/>
    <property type="match status" value="1"/>
</dbReference>
<comment type="similarity">
    <text evidence="2">Belongs to the nucleobase:cation symporter-2 (NCS2) (TC 2.A.40) family.</text>
</comment>
<accession>A0A938WX90</accession>
<evidence type="ECO:0000313" key="8">
    <source>
        <dbReference type="EMBL" id="MBM6700555.1"/>
    </source>
</evidence>
<keyword evidence="5 7" id="KW-1133">Transmembrane helix</keyword>
<dbReference type="Proteomes" id="UP000718821">
    <property type="component" value="Unassembled WGS sequence"/>
</dbReference>
<organism evidence="8 9">
    <name type="scientific">Bifidobacterium pullorum subsp. saeculare</name>
    <dbReference type="NCBI Taxonomy" id="78257"/>
    <lineage>
        <taxon>Bacteria</taxon>
        <taxon>Bacillati</taxon>
        <taxon>Actinomycetota</taxon>
        <taxon>Actinomycetes</taxon>
        <taxon>Bifidobacteriales</taxon>
        <taxon>Bifidobacteriaceae</taxon>
        <taxon>Bifidobacterium</taxon>
    </lineage>
</organism>
<dbReference type="InterPro" id="IPR006043">
    <property type="entry name" value="NCS2"/>
</dbReference>
<gene>
    <name evidence="8" type="ORF">H7U32_09755</name>
</gene>
<evidence type="ECO:0000256" key="5">
    <source>
        <dbReference type="ARBA" id="ARBA00022989"/>
    </source>
</evidence>
<dbReference type="AlphaFoldDB" id="A0A938WX90"/>
<reference evidence="8" key="1">
    <citation type="submission" date="2020-08" db="EMBL/GenBank/DDBJ databases">
        <authorList>
            <person name="Cejkova D."/>
            <person name="Kubasova T."/>
            <person name="Jahodarova E."/>
            <person name="Rychlik I."/>
        </authorList>
    </citation>
    <scope>NUCLEOTIDE SEQUENCE</scope>
    <source>
        <strain evidence="8">An836</strain>
    </source>
</reference>
<feature type="transmembrane region" description="Helical" evidence="7">
    <location>
        <begin position="148"/>
        <end position="166"/>
    </location>
</feature>
<feature type="non-terminal residue" evidence="8">
    <location>
        <position position="1"/>
    </location>
</feature>
<evidence type="ECO:0000256" key="1">
    <source>
        <dbReference type="ARBA" id="ARBA00004141"/>
    </source>
</evidence>
<sequence>GSSFAYITPVIMAAQVMGGGADGLAYARGGVFLVGIAYIVISLLVMAVGADRVRAVFPPVVTGSIITSLGLMLAPTAIDMASENWALAIVGMATVIIVTMFFRGFVQVIPVLIAMIVGYLVSLAAGQVDLTAVKEAAWIGLPSFAAPKFSPVAIALVTPVCIATIVE</sequence>
<keyword evidence="4 7" id="KW-0812">Transmembrane</keyword>
<evidence type="ECO:0000313" key="9">
    <source>
        <dbReference type="Proteomes" id="UP000718821"/>
    </source>
</evidence>
<proteinExistence type="inferred from homology"/>